<accession>A0A9P6E4T6</accession>
<dbReference type="AlphaFoldDB" id="A0A9P6E4T6"/>
<name>A0A9P6E4T6_9AGAR</name>
<comment type="caution">
    <text evidence="2">The sequence shown here is derived from an EMBL/GenBank/DDBJ whole genome shotgun (WGS) entry which is preliminary data.</text>
</comment>
<keyword evidence="1" id="KW-1133">Transmembrane helix</keyword>
<evidence type="ECO:0000313" key="2">
    <source>
        <dbReference type="EMBL" id="KAF9522429.1"/>
    </source>
</evidence>
<evidence type="ECO:0000313" key="3">
    <source>
        <dbReference type="Proteomes" id="UP000807306"/>
    </source>
</evidence>
<dbReference type="EMBL" id="MU157946">
    <property type="protein sequence ID" value="KAF9522429.1"/>
    <property type="molecule type" value="Genomic_DNA"/>
</dbReference>
<reference evidence="2" key="1">
    <citation type="submission" date="2020-11" db="EMBL/GenBank/DDBJ databases">
        <authorList>
            <consortium name="DOE Joint Genome Institute"/>
            <person name="Ahrendt S."/>
            <person name="Riley R."/>
            <person name="Andreopoulos W."/>
            <person name="Labutti K."/>
            <person name="Pangilinan J."/>
            <person name="Ruiz-Duenas F.J."/>
            <person name="Barrasa J.M."/>
            <person name="Sanchez-Garcia M."/>
            <person name="Camarero S."/>
            <person name="Miyauchi S."/>
            <person name="Serrano A."/>
            <person name="Linde D."/>
            <person name="Babiker R."/>
            <person name="Drula E."/>
            <person name="Ayuso-Fernandez I."/>
            <person name="Pacheco R."/>
            <person name="Padilla G."/>
            <person name="Ferreira P."/>
            <person name="Barriuso J."/>
            <person name="Kellner H."/>
            <person name="Castanera R."/>
            <person name="Alfaro M."/>
            <person name="Ramirez L."/>
            <person name="Pisabarro A.G."/>
            <person name="Kuo A."/>
            <person name="Tritt A."/>
            <person name="Lipzen A."/>
            <person name="He G."/>
            <person name="Yan M."/>
            <person name="Ng V."/>
            <person name="Cullen D."/>
            <person name="Martin F."/>
            <person name="Rosso M.-N."/>
            <person name="Henrissat B."/>
            <person name="Hibbett D."/>
            <person name="Martinez A.T."/>
            <person name="Grigoriev I.V."/>
        </authorList>
    </citation>
    <scope>NUCLEOTIDE SEQUENCE</scope>
    <source>
        <strain evidence="2">CBS 506.95</strain>
    </source>
</reference>
<proteinExistence type="predicted"/>
<sequence length="121" mass="13627">MTKGFGSDAFETPSQLGPCCHVSVTRFHDLWPVRAVSLYAPPTRQRIYLSPSSLLKSRALVAFLGVMIGGTICCASWLLENRIKVEIKALYIVDFLITTTCRKVWIDHFSATSFRGCWRGR</sequence>
<evidence type="ECO:0000256" key="1">
    <source>
        <dbReference type="SAM" id="Phobius"/>
    </source>
</evidence>
<keyword evidence="3" id="KW-1185">Reference proteome</keyword>
<keyword evidence="1" id="KW-0472">Membrane</keyword>
<gene>
    <name evidence="2" type="ORF">CPB83DRAFT_112809</name>
</gene>
<protein>
    <submittedName>
        <fullName evidence="2">Uncharacterized protein</fullName>
    </submittedName>
</protein>
<organism evidence="2 3">
    <name type="scientific">Crepidotus variabilis</name>
    <dbReference type="NCBI Taxonomy" id="179855"/>
    <lineage>
        <taxon>Eukaryota</taxon>
        <taxon>Fungi</taxon>
        <taxon>Dikarya</taxon>
        <taxon>Basidiomycota</taxon>
        <taxon>Agaricomycotina</taxon>
        <taxon>Agaricomycetes</taxon>
        <taxon>Agaricomycetidae</taxon>
        <taxon>Agaricales</taxon>
        <taxon>Agaricineae</taxon>
        <taxon>Crepidotaceae</taxon>
        <taxon>Crepidotus</taxon>
    </lineage>
</organism>
<dbReference type="Proteomes" id="UP000807306">
    <property type="component" value="Unassembled WGS sequence"/>
</dbReference>
<keyword evidence="1" id="KW-0812">Transmembrane</keyword>
<feature type="transmembrane region" description="Helical" evidence="1">
    <location>
        <begin position="59"/>
        <end position="79"/>
    </location>
</feature>